<dbReference type="SMART" id="SM00060">
    <property type="entry name" value="FN3"/>
    <property type="match status" value="1"/>
</dbReference>
<dbReference type="CDD" id="cd00063">
    <property type="entry name" value="FN3"/>
    <property type="match status" value="1"/>
</dbReference>
<organism evidence="5 6">
    <name type="scientific">Paenibacillus gansuensis</name>
    <dbReference type="NCBI Taxonomy" id="306542"/>
    <lineage>
        <taxon>Bacteria</taxon>
        <taxon>Bacillati</taxon>
        <taxon>Bacillota</taxon>
        <taxon>Bacilli</taxon>
        <taxon>Bacillales</taxon>
        <taxon>Paenibacillaceae</taxon>
        <taxon>Paenibacillus</taxon>
    </lineage>
</organism>
<dbReference type="InterPro" id="IPR001119">
    <property type="entry name" value="SLH_dom"/>
</dbReference>
<dbReference type="RefSeq" id="WP_377605078.1">
    <property type="nucleotide sequence ID" value="NZ_JBHUME010000011.1"/>
</dbReference>
<evidence type="ECO:0000256" key="1">
    <source>
        <dbReference type="SAM" id="MobiDB-lite"/>
    </source>
</evidence>
<feature type="region of interest" description="Disordered" evidence="1">
    <location>
        <begin position="437"/>
        <end position="505"/>
    </location>
</feature>
<feature type="domain" description="SLH" evidence="4">
    <location>
        <begin position="764"/>
        <end position="822"/>
    </location>
</feature>
<evidence type="ECO:0000256" key="2">
    <source>
        <dbReference type="SAM" id="SignalP"/>
    </source>
</evidence>
<evidence type="ECO:0000259" key="3">
    <source>
        <dbReference type="PROSITE" id="PS50853"/>
    </source>
</evidence>
<comment type="caution">
    <text evidence="5">The sequence shown here is derived from an EMBL/GenBank/DDBJ whole genome shotgun (WGS) entry which is preliminary data.</text>
</comment>
<reference evidence="6" key="1">
    <citation type="journal article" date="2019" name="Int. J. Syst. Evol. Microbiol.">
        <title>The Global Catalogue of Microorganisms (GCM) 10K type strain sequencing project: providing services to taxonomists for standard genome sequencing and annotation.</title>
        <authorList>
            <consortium name="The Broad Institute Genomics Platform"/>
            <consortium name="The Broad Institute Genome Sequencing Center for Infectious Disease"/>
            <person name="Wu L."/>
            <person name="Ma J."/>
        </authorList>
    </citation>
    <scope>NUCLEOTIDE SEQUENCE [LARGE SCALE GENOMIC DNA]</scope>
    <source>
        <strain evidence="6">KCTC 3950</strain>
    </source>
</reference>
<sequence>MKKLGIRKISFLLAVLMVCSLCLPLLASASSYFKFNYDSSTGDVSGIFYSDSSDVTARVYGGTDSFDLTPLLKQQEANGVYRYDLKGRIGLGRGLERISINDGTERTQDLDVKNYGYAYQDKLAAPELDEFTLHWFDQGDQTGKFMFFWKEAQQVGVSGYKVYLNGNPVKVTDASDPFAVISVPEGEVFSYSVSAVDLFGIDSAKSEEATSKSPDFMHNVKLNLGDKPTSYAFGKGEELLTFSPDYSTVGAGFKLQMTLEGYELDSDSISLEDFELVYPDGTVELPSEFDQIEDQLTFSFTQNLEEGRDYTLKLSDDADGDEITTSSTNMFGFINLELMNSSDQLINQYIDYRLAIGDPYAPEKPANFKAVPYDASIFVSWDANQESDLAEYRVYLDDVLKAALPVTKTTYYIEGLTNDQRYSVNVAAVDKAGNETRQTKINVTPKAGLGTPDDGTPGDGTPGDGTPGDGTPGDGTPGGGTPGGGTPGGGTPGGGFPGGGFGGIMIPPVQQGSPGTKVVDESSLKNEQGTVVVTLGNDDNKVLLPASAAVLAKGIVLSLESEQFRMQIPGEVLEKLKSLVSAEDLKDAKISFGFDKLEASKAQALLSEAGKQTGAAVKRAGDIYDFALGIVKKDGSEQKLTYFDQPLTLTFHKASGVNADLSGIYHIADNGKVEYIRSTAKDGKVTASISHFSKYAVLEISKSFTDVPAGHWAGQAIAKMAAQQVISGISANAFGPNKQVTRAEFAAFLTRKLNLKAAGTSQFTDVTTDKWYADEVTAAAEAGLVAGKAEGKFAPDAKVTREEIIVMLVKAYELSSGSKADLSASPAFADSERIAGWAKGYVAAAAKLGFIQGRGDGAFVPQGTAVRAEAALLVSKL</sequence>
<feature type="chain" id="PRO_5045733585" evidence="2">
    <location>
        <begin position="28"/>
        <end position="877"/>
    </location>
</feature>
<dbReference type="Pfam" id="PF00041">
    <property type="entry name" value="fn3"/>
    <property type="match status" value="1"/>
</dbReference>
<dbReference type="PROSITE" id="PS50853">
    <property type="entry name" value="FN3"/>
    <property type="match status" value="1"/>
</dbReference>
<dbReference type="PANTHER" id="PTHR43308:SF5">
    <property type="entry name" value="S-LAYER PROTEIN _ PEPTIDOGLYCAN ENDO-BETA-N-ACETYLGLUCOSAMINIDASE"/>
    <property type="match status" value="1"/>
</dbReference>
<protein>
    <submittedName>
        <fullName evidence="5">S-layer homology domain-containing protein</fullName>
    </submittedName>
</protein>
<dbReference type="SUPFAM" id="SSF49265">
    <property type="entry name" value="Fibronectin type III"/>
    <property type="match status" value="1"/>
</dbReference>
<dbReference type="Gene3D" id="2.60.40.10">
    <property type="entry name" value="Immunoglobulins"/>
    <property type="match status" value="1"/>
</dbReference>
<evidence type="ECO:0000259" key="4">
    <source>
        <dbReference type="PROSITE" id="PS51272"/>
    </source>
</evidence>
<evidence type="ECO:0000313" key="5">
    <source>
        <dbReference type="EMBL" id="MFD2614336.1"/>
    </source>
</evidence>
<keyword evidence="6" id="KW-1185">Reference proteome</keyword>
<dbReference type="Proteomes" id="UP001597541">
    <property type="component" value="Unassembled WGS sequence"/>
</dbReference>
<feature type="compositionally biased region" description="Gly residues" evidence="1">
    <location>
        <begin position="457"/>
        <end position="503"/>
    </location>
</feature>
<proteinExistence type="predicted"/>
<gene>
    <name evidence="5" type="ORF">ACFSUF_18150</name>
</gene>
<feature type="domain" description="SLH" evidence="4">
    <location>
        <begin position="825"/>
        <end position="877"/>
    </location>
</feature>
<dbReference type="InterPro" id="IPR036116">
    <property type="entry name" value="FN3_sf"/>
</dbReference>
<dbReference type="PROSITE" id="PS51272">
    <property type="entry name" value="SLH"/>
    <property type="match status" value="3"/>
</dbReference>
<dbReference type="InterPro" id="IPR051465">
    <property type="entry name" value="Cell_Envelope_Struct_Comp"/>
</dbReference>
<dbReference type="Pfam" id="PF00395">
    <property type="entry name" value="SLH"/>
    <property type="match status" value="3"/>
</dbReference>
<dbReference type="EMBL" id="JBHUME010000011">
    <property type="protein sequence ID" value="MFD2614336.1"/>
    <property type="molecule type" value="Genomic_DNA"/>
</dbReference>
<evidence type="ECO:0000313" key="6">
    <source>
        <dbReference type="Proteomes" id="UP001597541"/>
    </source>
</evidence>
<accession>A0ABW5PFY9</accession>
<feature type="signal peptide" evidence="2">
    <location>
        <begin position="1"/>
        <end position="27"/>
    </location>
</feature>
<name>A0ABW5PFY9_9BACL</name>
<feature type="domain" description="Fibronectin type-III" evidence="3">
    <location>
        <begin position="361"/>
        <end position="448"/>
    </location>
</feature>
<dbReference type="PANTHER" id="PTHR43308">
    <property type="entry name" value="OUTER MEMBRANE PROTEIN ALPHA-RELATED"/>
    <property type="match status" value="1"/>
</dbReference>
<feature type="domain" description="SLH" evidence="4">
    <location>
        <begin position="700"/>
        <end position="763"/>
    </location>
</feature>
<dbReference type="InterPro" id="IPR013783">
    <property type="entry name" value="Ig-like_fold"/>
</dbReference>
<keyword evidence="2" id="KW-0732">Signal</keyword>
<dbReference type="InterPro" id="IPR003961">
    <property type="entry name" value="FN3_dom"/>
</dbReference>